<comment type="subcellular location">
    <subcellularLocation>
        <location evidence="1 7">Cell membrane</location>
        <topology evidence="1 7">Multi-pass membrane protein</topology>
    </subcellularLocation>
</comment>
<evidence type="ECO:0000313" key="9">
    <source>
        <dbReference type="EMBL" id="GII58289.1"/>
    </source>
</evidence>
<gene>
    <name evidence="9" type="ORF">Pth03_66780</name>
</gene>
<dbReference type="GO" id="GO:0005886">
    <property type="term" value="C:plasma membrane"/>
    <property type="evidence" value="ECO:0007669"/>
    <property type="project" value="UniProtKB-SubCell"/>
</dbReference>
<dbReference type="InterPro" id="IPR032818">
    <property type="entry name" value="DedA-like"/>
</dbReference>
<feature type="domain" description="VTT" evidence="8">
    <location>
        <begin position="33"/>
        <end position="155"/>
    </location>
</feature>
<dbReference type="Pfam" id="PF09335">
    <property type="entry name" value="VTT_dom"/>
    <property type="match status" value="1"/>
</dbReference>
<evidence type="ECO:0000256" key="2">
    <source>
        <dbReference type="ARBA" id="ARBA00010792"/>
    </source>
</evidence>
<dbReference type="AlphaFoldDB" id="A0A8J4DCZ6"/>
<comment type="similarity">
    <text evidence="2 7">Belongs to the DedA family.</text>
</comment>
<keyword evidence="10" id="KW-1185">Reference proteome</keyword>
<keyword evidence="6 7" id="KW-0472">Membrane</keyword>
<dbReference type="InterPro" id="IPR032816">
    <property type="entry name" value="VTT_dom"/>
</dbReference>
<feature type="transmembrane region" description="Helical" evidence="7">
    <location>
        <begin position="164"/>
        <end position="181"/>
    </location>
</feature>
<sequence>MLDILRDQSLPFVCAALFALLLLDGMMLIGLVIPADPLIVLAGTTADTPAEAAVVLASGLAGCLAGASAGHLLGSRYGSRLRHGRLGARVGEHRWEQATAVLRRSGPALALSYFLPVMDSLTPVLAGTFGMPYRRYIFWVVLGGAAWVSTYTIAGFLAADFGDVYLVAVVALVLIAGSSVVRRRLSRRTAQPEEPVEHAPIA</sequence>
<feature type="transmembrane region" description="Helical" evidence="7">
    <location>
        <begin position="136"/>
        <end position="158"/>
    </location>
</feature>
<dbReference type="PANTHER" id="PTHR30353">
    <property type="entry name" value="INNER MEMBRANE PROTEIN DEDA-RELATED"/>
    <property type="match status" value="1"/>
</dbReference>
<proteinExistence type="inferred from homology"/>
<dbReference type="RefSeq" id="WP_203948393.1">
    <property type="nucleotide sequence ID" value="NZ_BOOR01000062.1"/>
</dbReference>
<evidence type="ECO:0000313" key="10">
    <source>
        <dbReference type="Proteomes" id="UP000605992"/>
    </source>
</evidence>
<dbReference type="PANTHER" id="PTHR30353:SF0">
    <property type="entry name" value="TRANSMEMBRANE PROTEIN"/>
    <property type="match status" value="1"/>
</dbReference>
<evidence type="ECO:0000256" key="5">
    <source>
        <dbReference type="ARBA" id="ARBA00022989"/>
    </source>
</evidence>
<accession>A0A8J4DCZ6</accession>
<feature type="transmembrane region" description="Helical" evidence="7">
    <location>
        <begin position="12"/>
        <end position="33"/>
    </location>
</feature>
<dbReference type="Proteomes" id="UP000605992">
    <property type="component" value="Unassembled WGS sequence"/>
</dbReference>
<keyword evidence="4 7" id="KW-0812">Transmembrane</keyword>
<organism evidence="9 10">
    <name type="scientific">Planotetraspora thailandica</name>
    <dbReference type="NCBI Taxonomy" id="487172"/>
    <lineage>
        <taxon>Bacteria</taxon>
        <taxon>Bacillati</taxon>
        <taxon>Actinomycetota</taxon>
        <taxon>Actinomycetes</taxon>
        <taxon>Streptosporangiales</taxon>
        <taxon>Streptosporangiaceae</taxon>
        <taxon>Planotetraspora</taxon>
    </lineage>
</organism>
<evidence type="ECO:0000256" key="4">
    <source>
        <dbReference type="ARBA" id="ARBA00022692"/>
    </source>
</evidence>
<keyword evidence="3 7" id="KW-1003">Cell membrane</keyword>
<reference evidence="9" key="1">
    <citation type="submission" date="2021-01" db="EMBL/GenBank/DDBJ databases">
        <title>Whole genome shotgun sequence of Planotetraspora thailandica NBRC 104271.</title>
        <authorList>
            <person name="Komaki H."/>
            <person name="Tamura T."/>
        </authorList>
    </citation>
    <scope>NUCLEOTIDE SEQUENCE</scope>
    <source>
        <strain evidence="9">NBRC 104271</strain>
    </source>
</reference>
<keyword evidence="5 7" id="KW-1133">Transmembrane helix</keyword>
<evidence type="ECO:0000259" key="8">
    <source>
        <dbReference type="Pfam" id="PF09335"/>
    </source>
</evidence>
<feature type="transmembrane region" description="Helical" evidence="7">
    <location>
        <begin position="53"/>
        <end position="73"/>
    </location>
</feature>
<name>A0A8J4DCZ6_9ACTN</name>
<comment type="caution">
    <text evidence="9">The sequence shown here is derived from an EMBL/GenBank/DDBJ whole genome shotgun (WGS) entry which is preliminary data.</text>
</comment>
<evidence type="ECO:0000256" key="7">
    <source>
        <dbReference type="RuleBase" id="RU367016"/>
    </source>
</evidence>
<dbReference type="EMBL" id="BOOR01000062">
    <property type="protein sequence ID" value="GII58289.1"/>
    <property type="molecule type" value="Genomic_DNA"/>
</dbReference>
<protein>
    <recommendedName>
        <fullName evidence="8">VTT domain-containing protein</fullName>
    </recommendedName>
</protein>
<evidence type="ECO:0000256" key="6">
    <source>
        <dbReference type="ARBA" id="ARBA00023136"/>
    </source>
</evidence>
<evidence type="ECO:0000256" key="1">
    <source>
        <dbReference type="ARBA" id="ARBA00004651"/>
    </source>
</evidence>
<evidence type="ECO:0000256" key="3">
    <source>
        <dbReference type="ARBA" id="ARBA00022475"/>
    </source>
</evidence>